<dbReference type="SUPFAM" id="SSF56112">
    <property type="entry name" value="Protein kinase-like (PK-like)"/>
    <property type="match status" value="2"/>
</dbReference>
<feature type="active site" description="Proton acceptor" evidence="9">
    <location>
        <position position="908"/>
    </location>
</feature>
<feature type="domain" description="Protein kinase" evidence="14">
    <location>
        <begin position="245"/>
        <end position="524"/>
    </location>
</feature>
<organism evidence="16 17">
    <name type="scientific">Coemansia brasiliensis</name>
    <dbReference type="NCBI Taxonomy" id="2650707"/>
    <lineage>
        <taxon>Eukaryota</taxon>
        <taxon>Fungi</taxon>
        <taxon>Fungi incertae sedis</taxon>
        <taxon>Zoopagomycota</taxon>
        <taxon>Kickxellomycotina</taxon>
        <taxon>Kickxellomycetes</taxon>
        <taxon>Kickxellales</taxon>
        <taxon>Kickxellaceae</taxon>
        <taxon>Coemansia</taxon>
    </lineage>
</organism>
<dbReference type="CDD" id="cd14046">
    <property type="entry name" value="STKc_EIF2AK4_GCN2_rpt2"/>
    <property type="match status" value="1"/>
</dbReference>
<dbReference type="InterPro" id="IPR036621">
    <property type="entry name" value="Anticodon-bd_dom_sf"/>
</dbReference>
<dbReference type="GO" id="GO:0009893">
    <property type="term" value="P:positive regulation of metabolic process"/>
    <property type="evidence" value="ECO:0007669"/>
    <property type="project" value="UniProtKB-ARBA"/>
</dbReference>
<evidence type="ECO:0000259" key="15">
    <source>
        <dbReference type="PROSITE" id="PS50908"/>
    </source>
</evidence>
<feature type="binding site" evidence="11">
    <location>
        <position position="641"/>
    </location>
    <ligand>
        <name>ATP</name>
        <dbReference type="ChEBI" id="CHEBI:30616"/>
    </ligand>
</feature>
<feature type="binding site" evidence="10">
    <location>
        <begin position="617"/>
        <end position="625"/>
    </location>
    <ligand>
        <name>ATP</name>
        <dbReference type="ChEBI" id="CHEBI:30616"/>
    </ligand>
</feature>
<dbReference type="Gene3D" id="3.30.200.20">
    <property type="entry name" value="Phosphorylase Kinase, domain 1"/>
    <property type="match status" value="1"/>
</dbReference>
<evidence type="ECO:0000256" key="3">
    <source>
        <dbReference type="ARBA" id="ARBA00022679"/>
    </source>
</evidence>
<dbReference type="Gene3D" id="1.10.510.10">
    <property type="entry name" value="Transferase(Phosphotransferase) domain 1"/>
    <property type="match status" value="2"/>
</dbReference>
<feature type="region of interest" description="Disordered" evidence="13">
    <location>
        <begin position="791"/>
        <end position="826"/>
    </location>
</feature>
<keyword evidence="2" id="KW-0723">Serine/threonine-protein kinase</keyword>
<dbReference type="GO" id="GO:0004694">
    <property type="term" value="F:eukaryotic translation initiation factor 2alpha kinase activity"/>
    <property type="evidence" value="ECO:0007669"/>
    <property type="project" value="InterPro"/>
</dbReference>
<keyword evidence="17" id="KW-1185">Reference proteome</keyword>
<feature type="region of interest" description="Disordered" evidence="13">
    <location>
        <begin position="754"/>
        <end position="776"/>
    </location>
</feature>
<comment type="caution">
    <text evidence="16">The sequence shown here is derived from an EMBL/GenBank/DDBJ whole genome shotgun (WGS) entry which is preliminary data.</text>
</comment>
<dbReference type="InterPro" id="IPR024435">
    <property type="entry name" value="HisRS-related_dom"/>
</dbReference>
<feature type="compositionally biased region" description="Polar residues" evidence="13">
    <location>
        <begin position="576"/>
        <end position="593"/>
    </location>
</feature>
<dbReference type="GO" id="GO:0005524">
    <property type="term" value="F:ATP binding"/>
    <property type="evidence" value="ECO:0007669"/>
    <property type="project" value="UniProtKB-UniRule"/>
</dbReference>
<dbReference type="FunFam" id="3.30.200.20:FF:000379">
    <property type="entry name" value="eIF-2-alpha kinase GCN2"/>
    <property type="match status" value="1"/>
</dbReference>
<evidence type="ECO:0000259" key="14">
    <source>
        <dbReference type="PROSITE" id="PS50011"/>
    </source>
</evidence>
<dbReference type="SMART" id="SM00591">
    <property type="entry name" value="RWD"/>
    <property type="match status" value="1"/>
</dbReference>
<dbReference type="Gene3D" id="3.40.50.800">
    <property type="entry name" value="Anticodon-binding domain"/>
    <property type="match status" value="1"/>
</dbReference>
<feature type="region of interest" description="Disordered" evidence="13">
    <location>
        <begin position="688"/>
        <end position="732"/>
    </location>
</feature>
<dbReference type="Gene3D" id="3.30.930.10">
    <property type="entry name" value="Bira Bifunctional Protein, Domain 2"/>
    <property type="match status" value="1"/>
</dbReference>
<dbReference type="Pfam" id="PF05773">
    <property type="entry name" value="RWD"/>
    <property type="match status" value="1"/>
</dbReference>
<keyword evidence="5 16" id="KW-0418">Kinase</keyword>
<feature type="domain" description="RWD" evidence="15">
    <location>
        <begin position="11"/>
        <end position="123"/>
    </location>
</feature>
<dbReference type="PANTHER" id="PTHR11042">
    <property type="entry name" value="EUKARYOTIC TRANSLATION INITIATION FACTOR 2-ALPHA KINASE EIF2-ALPHA KINASE -RELATED"/>
    <property type="match status" value="1"/>
</dbReference>
<dbReference type="PROSITE" id="PS50011">
    <property type="entry name" value="PROTEIN_KINASE_DOM"/>
    <property type="match status" value="2"/>
</dbReference>
<dbReference type="InterPro" id="IPR011009">
    <property type="entry name" value="Kinase-like_dom_sf"/>
</dbReference>
<evidence type="ECO:0000256" key="4">
    <source>
        <dbReference type="ARBA" id="ARBA00022741"/>
    </source>
</evidence>
<protein>
    <recommendedName>
        <fullName evidence="1">non-specific serine/threonine protein kinase</fullName>
        <ecNumber evidence="1">2.7.11.1</ecNumber>
    </recommendedName>
</protein>
<feature type="binding site" evidence="10">
    <location>
        <position position="640"/>
    </location>
    <ligand>
        <name>ATP</name>
        <dbReference type="ChEBI" id="CHEBI:30616"/>
    </ligand>
</feature>
<gene>
    <name evidence="16" type="primary">GCN2</name>
    <name evidence="16" type="ORF">IWW36_001755</name>
</gene>
<evidence type="ECO:0000256" key="8">
    <source>
        <dbReference type="ARBA" id="ARBA00048679"/>
    </source>
</evidence>
<dbReference type="PIRSF" id="PIRSF000660">
    <property type="entry name" value="Ser/Thr_PK_GCN2"/>
    <property type="match status" value="1"/>
</dbReference>
<comment type="catalytic activity">
    <reaction evidence="7">
        <text>L-threonyl-[protein] + ATP = O-phospho-L-threonyl-[protein] + ADP + H(+)</text>
        <dbReference type="Rhea" id="RHEA:46608"/>
        <dbReference type="Rhea" id="RHEA-COMP:11060"/>
        <dbReference type="Rhea" id="RHEA-COMP:11605"/>
        <dbReference type="ChEBI" id="CHEBI:15378"/>
        <dbReference type="ChEBI" id="CHEBI:30013"/>
        <dbReference type="ChEBI" id="CHEBI:30616"/>
        <dbReference type="ChEBI" id="CHEBI:61977"/>
        <dbReference type="ChEBI" id="CHEBI:456216"/>
        <dbReference type="EC" id="2.7.11.1"/>
    </reaction>
</comment>
<feature type="region of interest" description="Disordered" evidence="13">
    <location>
        <begin position="576"/>
        <end position="595"/>
    </location>
</feature>
<dbReference type="Gene3D" id="3.10.110.10">
    <property type="entry name" value="Ubiquitin Conjugating Enzyme"/>
    <property type="match status" value="1"/>
</dbReference>
<evidence type="ECO:0000256" key="9">
    <source>
        <dbReference type="PIRSR" id="PIRSR000660-1"/>
    </source>
</evidence>
<accession>A0A9W8IB38</accession>
<evidence type="ECO:0000313" key="17">
    <source>
        <dbReference type="Proteomes" id="UP001139887"/>
    </source>
</evidence>
<evidence type="ECO:0000256" key="10">
    <source>
        <dbReference type="PIRSR" id="PIRSR000660-2"/>
    </source>
</evidence>
<proteinExistence type="predicted"/>
<dbReference type="SMART" id="SM00220">
    <property type="entry name" value="S_TKc"/>
    <property type="match status" value="1"/>
</dbReference>
<dbReference type="FunFam" id="3.10.110.10:FF:000050">
    <property type="entry name" value="eIF-2-alpha kinase GCN2"/>
    <property type="match status" value="1"/>
</dbReference>
<keyword evidence="16" id="KW-0648">Protein biosynthesis</keyword>
<dbReference type="InterPro" id="IPR045864">
    <property type="entry name" value="aa-tRNA-synth_II/BPL/LPL"/>
</dbReference>
<evidence type="ECO:0000256" key="11">
    <source>
        <dbReference type="PROSITE-ProRule" id="PRU10141"/>
    </source>
</evidence>
<dbReference type="GO" id="GO:0003743">
    <property type="term" value="F:translation initiation factor activity"/>
    <property type="evidence" value="ECO:0007669"/>
    <property type="project" value="UniProtKB-KW"/>
</dbReference>
<comment type="catalytic activity">
    <reaction evidence="8">
        <text>L-seryl-[protein] + ATP = O-phospho-L-seryl-[protein] + ADP + H(+)</text>
        <dbReference type="Rhea" id="RHEA:17989"/>
        <dbReference type="Rhea" id="RHEA-COMP:9863"/>
        <dbReference type="Rhea" id="RHEA-COMP:11604"/>
        <dbReference type="ChEBI" id="CHEBI:15378"/>
        <dbReference type="ChEBI" id="CHEBI:29999"/>
        <dbReference type="ChEBI" id="CHEBI:30616"/>
        <dbReference type="ChEBI" id="CHEBI:83421"/>
        <dbReference type="ChEBI" id="CHEBI:456216"/>
        <dbReference type="EC" id="2.7.11.1"/>
    </reaction>
</comment>
<evidence type="ECO:0000256" key="6">
    <source>
        <dbReference type="ARBA" id="ARBA00022840"/>
    </source>
</evidence>
<evidence type="ECO:0000256" key="13">
    <source>
        <dbReference type="SAM" id="MobiDB-lite"/>
    </source>
</evidence>
<feature type="compositionally biased region" description="Polar residues" evidence="13">
    <location>
        <begin position="815"/>
        <end position="826"/>
    </location>
</feature>
<dbReference type="SUPFAM" id="SSF54495">
    <property type="entry name" value="UBC-like"/>
    <property type="match status" value="1"/>
</dbReference>
<dbReference type="Pfam" id="PF12745">
    <property type="entry name" value="HGTP_anticodon2"/>
    <property type="match status" value="2"/>
</dbReference>
<feature type="domain" description="Protein kinase" evidence="14">
    <location>
        <begin position="611"/>
        <end position="1060"/>
    </location>
</feature>
<dbReference type="GO" id="GO:0000077">
    <property type="term" value="P:DNA damage checkpoint signaling"/>
    <property type="evidence" value="ECO:0007669"/>
    <property type="project" value="InterPro"/>
</dbReference>
<dbReference type="InterPro" id="IPR050339">
    <property type="entry name" value="CC_SR_Kinase"/>
</dbReference>
<keyword evidence="3 16" id="KW-0808">Transferase</keyword>
<dbReference type="InterPro" id="IPR016135">
    <property type="entry name" value="UBQ-conjugating_enzyme/RWD"/>
</dbReference>
<feature type="compositionally biased region" description="Low complexity" evidence="13">
    <location>
        <begin position="754"/>
        <end position="765"/>
    </location>
</feature>
<dbReference type="SUPFAM" id="SSF55681">
    <property type="entry name" value="Class II aaRS and biotin synthetases"/>
    <property type="match status" value="1"/>
</dbReference>
<feature type="compositionally biased region" description="Acidic residues" evidence="13">
    <location>
        <begin position="693"/>
        <end position="703"/>
    </location>
</feature>
<evidence type="ECO:0000256" key="7">
    <source>
        <dbReference type="ARBA" id="ARBA00047899"/>
    </source>
</evidence>
<dbReference type="InterPro" id="IPR017441">
    <property type="entry name" value="Protein_kinase_ATP_BS"/>
</dbReference>
<reference evidence="16" key="1">
    <citation type="submission" date="2022-07" db="EMBL/GenBank/DDBJ databases">
        <title>Phylogenomic reconstructions and comparative analyses of Kickxellomycotina fungi.</title>
        <authorList>
            <person name="Reynolds N.K."/>
            <person name="Stajich J.E."/>
            <person name="Barry K."/>
            <person name="Grigoriev I.V."/>
            <person name="Crous P."/>
            <person name="Smith M.E."/>
        </authorList>
    </citation>
    <scope>NUCLEOTIDE SEQUENCE</scope>
    <source>
        <strain evidence="16">NRRL 1566</strain>
    </source>
</reference>
<dbReference type="PROSITE" id="PS50908">
    <property type="entry name" value="RWD"/>
    <property type="match status" value="1"/>
</dbReference>
<keyword evidence="6 10" id="KW-0067">ATP-binding</keyword>
<sequence>MDEATKEIQRNELDALRAIFMDDFEDVKAKTAWNVKQDAPEFRIRVRPVDEELKGHVWAGLHVRFSKTYPRTVPQLTVENGRGLSDAQISDAQLLVKQQAAAMAGGEMIYELTLLLSDFITQHNSAALAARPSFYQQMVERQQAGARAEREREQAEQHKMLMERQRMQQADMEEQADLQRRIYAELERKQQEIQSDAQRRQHLSDIADAVHNVAGRWAEGIQLLSFTKPICLDPQAPRNGWFTTVALEESTLADALCTIYDAYPTDLVDANIHLSDRFTVQCFSVTAAHYLTDQGHKQLDHIQSRISDLAQIRHPNLVSVYGCHLQTIEGAGVCLWVLSDPLLAHDGSTLEDVLESCGAIAMPQARTYLRHILLALVSLHAAGFVHRSIMPGNVLLTKEARGKFNARLFNAQYREEIIELHRQTPLSESIGDYVGNDIRVAPEVVDRPDMMGRKNDVWCTGVVGLQMALGVDVLHNVAVGSERTVLDARRDELPPPLFTVLAKMLTVDYRQRPTALEALNDSFFLQGLGDEASVHRQALESASRGLTFEMQRSAHIADETKPPAFFSVAQSNVAGYSSKPAQNKDQSAQQPSKSAIEPVLRPSASRYHTDFEEIEFLGKGGFGSVVKARNRIDGRFYAIKKIKLNARETEGNRKIYREVTTLSRLHHQNVVRYYTTWVEDVDITEPATLGNNDDGDSSSDADADQSGIGLSLSHSSWSTEDDAANESSSSECSSVASAAYYDGVENEVDIEFGGSSASAGRSQSSNTGETDKELQEGDRVFSAIRFGTMGAGDGGIGTRQRAGTDGPVREFNDSEPLTSSKEQATDSELSGFLLNEQQRSGYTDLPQSHQQKSTKKRQILYIQMEYCENKTLSDLIREGLDEKESWRLFRQILEGLKHIHQRGVIHRDLKPVNAFLDAAGEIKIGDFGLATSSFASIDMGAAQRLASLDRSVAEDALTADIGTSTYVAPEVMAKSSGATRYNQKVDMYSLGIIFFEMCYPMRTGMERASVLHNLRKPEIVFPADFPFGRMSPQVQIIRRLLNHSPRQRPSSAELLESDMLPARLEDEHVWETIRTIANPTQPYFPKLLESLFSHAADKHIDATYEFQANDVHTEQLNAVFLDRIRELMTRVFRTHAAVELSAPPLMPHTDTFDTQQQQKPAIFVDERGHVVQLPCDQTAPFARYVARTQMTEIKRYCFDRYFIANAAGGQPISRTAASFDAVTNYSAHAVAAAEVVSVACEVFDALPAFRGMSLTLTLNHMAILEAVFAYCGLLHPQWMSTSASKLADHDIDNKQFIQNLAACVGSLYWEKPNAVRSRVQALSTAMRTKVSSQSLDRLSLFVGICGDFNVVQREVLARIGSECGMSGTPYAARGAAYVRAAIRGFNELRYIEAMVRHFGVTVPLVCAPLFSCNYVYYQGAYAFQLATDRGRGRAPQVLATGGRYDGLLRRFRHLAGNALLGYSAADSSVERNNSTQSADESSISFARRIGSLHSTDVWQQMFTKPHDLVTSPTSPITSGANVSIGTQLSQGSAALGTARDVVCIGVQIQLDLVIQEMARYQQQVLTTADLPTFGLWTRKRCDVVVASFGTRPMLKQRIALARELWANGLRTDFLFNDDPEMTMERLVDICRDQGMNWIVTIKRRPNASSLSGSGQDKYVFKVKNILRRVECEVAYENLCAWLHADISEQWNLDLQMHEMRGSAGLVSGSVTSIAAVVGREGAAVPTGGGYKGASDTRMLDSSITSMTSSSTARAFTNTNVGAALANAAINSSSSSSRLEVVVVNPQHKSKNLNRSKHKQKMAQTDRAVSCVNRIIGETKGSPVLVVDQGPELLRRLSSEPSILSDFGYKRVIEQCSAHQRSYVVELHSYLQRYQREGLSFVWLYSAKGDEAVIYKL</sequence>
<evidence type="ECO:0000256" key="1">
    <source>
        <dbReference type="ARBA" id="ARBA00012513"/>
    </source>
</evidence>
<evidence type="ECO:0000256" key="5">
    <source>
        <dbReference type="ARBA" id="ARBA00022777"/>
    </source>
</evidence>
<evidence type="ECO:0000256" key="2">
    <source>
        <dbReference type="ARBA" id="ARBA00022527"/>
    </source>
</evidence>
<evidence type="ECO:0000256" key="12">
    <source>
        <dbReference type="SAM" id="Coils"/>
    </source>
</evidence>
<keyword evidence="4 10" id="KW-0547">Nucleotide-binding</keyword>
<dbReference type="PANTHER" id="PTHR11042:SF136">
    <property type="entry name" value="EIF-2-ALPHA KINASE GCN2"/>
    <property type="match status" value="1"/>
</dbReference>
<dbReference type="EMBL" id="JANBUW010000027">
    <property type="protein sequence ID" value="KAJ2850644.1"/>
    <property type="molecule type" value="Genomic_DNA"/>
</dbReference>
<keyword evidence="16" id="KW-0396">Initiation factor</keyword>
<dbReference type="InterPro" id="IPR016255">
    <property type="entry name" value="Gcn2"/>
</dbReference>
<dbReference type="GO" id="GO:0005737">
    <property type="term" value="C:cytoplasm"/>
    <property type="evidence" value="ECO:0007669"/>
    <property type="project" value="TreeGrafter"/>
</dbReference>
<evidence type="ECO:0000313" key="16">
    <source>
        <dbReference type="EMBL" id="KAJ2850644.1"/>
    </source>
</evidence>
<feature type="coiled-coil region" evidence="12">
    <location>
        <begin position="145"/>
        <end position="189"/>
    </location>
</feature>
<dbReference type="InterPro" id="IPR006575">
    <property type="entry name" value="RWD_dom"/>
</dbReference>
<dbReference type="GO" id="GO:0005634">
    <property type="term" value="C:nucleus"/>
    <property type="evidence" value="ECO:0007669"/>
    <property type="project" value="TreeGrafter"/>
</dbReference>
<dbReference type="EC" id="2.7.11.1" evidence="1"/>
<keyword evidence="12" id="KW-0175">Coiled coil</keyword>
<name>A0A9W8IB38_9FUNG</name>
<dbReference type="InterPro" id="IPR000719">
    <property type="entry name" value="Prot_kinase_dom"/>
</dbReference>
<dbReference type="Proteomes" id="UP001139887">
    <property type="component" value="Unassembled WGS sequence"/>
</dbReference>
<dbReference type="PROSITE" id="PS00107">
    <property type="entry name" value="PROTEIN_KINASE_ATP"/>
    <property type="match status" value="1"/>
</dbReference>
<dbReference type="Pfam" id="PF00069">
    <property type="entry name" value="Pkinase"/>
    <property type="match status" value="3"/>
</dbReference>
<dbReference type="CDD" id="cd23823">
    <property type="entry name" value="RWD_GCN2"/>
    <property type="match status" value="1"/>
</dbReference>
<dbReference type="OrthoDB" id="341578at2759"/>